<dbReference type="HOGENOM" id="CLU_1938957_0_0_1"/>
<evidence type="ECO:0000313" key="2">
    <source>
        <dbReference type="Proteomes" id="UP000007148"/>
    </source>
</evidence>
<evidence type="ECO:0000313" key="1">
    <source>
        <dbReference type="EMBL" id="CCA68092.1"/>
    </source>
</evidence>
<dbReference type="EMBL" id="CAFZ01000025">
    <property type="protein sequence ID" value="CCA68092.1"/>
    <property type="molecule type" value="Genomic_DNA"/>
</dbReference>
<protein>
    <submittedName>
        <fullName evidence="1">Uncharacterized protein</fullName>
    </submittedName>
</protein>
<dbReference type="InParanoid" id="G4T9T9"/>
<dbReference type="AlphaFoldDB" id="G4T9T9"/>
<name>G4T9T9_SERID</name>
<accession>G4T9T9</accession>
<organism evidence="1 2">
    <name type="scientific">Serendipita indica (strain DSM 11827)</name>
    <name type="common">Root endophyte fungus</name>
    <name type="synonym">Piriformospora indica</name>
    <dbReference type="NCBI Taxonomy" id="1109443"/>
    <lineage>
        <taxon>Eukaryota</taxon>
        <taxon>Fungi</taxon>
        <taxon>Dikarya</taxon>
        <taxon>Basidiomycota</taxon>
        <taxon>Agaricomycotina</taxon>
        <taxon>Agaricomycetes</taxon>
        <taxon>Sebacinales</taxon>
        <taxon>Serendipitaceae</taxon>
        <taxon>Serendipita</taxon>
    </lineage>
</organism>
<comment type="caution">
    <text evidence="1">The sequence shown here is derived from an EMBL/GenBank/DDBJ whole genome shotgun (WGS) entry which is preliminary data.</text>
</comment>
<reference evidence="1 2" key="1">
    <citation type="journal article" date="2011" name="PLoS Pathog.">
        <title>Endophytic Life Strategies Decoded by Genome and Transcriptome Analyses of the Mutualistic Root Symbiont Piriformospora indica.</title>
        <authorList>
            <person name="Zuccaro A."/>
            <person name="Lahrmann U."/>
            <person name="Guldener U."/>
            <person name="Langen G."/>
            <person name="Pfiffi S."/>
            <person name="Biedenkopf D."/>
            <person name="Wong P."/>
            <person name="Samans B."/>
            <person name="Grimm C."/>
            <person name="Basiewicz M."/>
            <person name="Murat C."/>
            <person name="Martin F."/>
            <person name="Kogel K.H."/>
        </authorList>
    </citation>
    <scope>NUCLEOTIDE SEQUENCE [LARGE SCALE GENOMIC DNA]</scope>
    <source>
        <strain evidence="1 2">DSM 11827</strain>
    </source>
</reference>
<sequence length="131" mass="14505">MSSLHTHLKAAADAFPDGMEPSIKPLRDVFLVRDAIPGPVQGLIRPHLDGINDHQVHSLVAHHPEECAETLRTIIIGILKTAWWNDNVPRPDEGREDPFDQLVEGPNRDVCVFCGSNNGKACAMLHLEYTP</sequence>
<gene>
    <name evidence="1" type="ORF">PIIN_01960</name>
</gene>
<keyword evidence="2" id="KW-1185">Reference proteome</keyword>
<proteinExistence type="predicted"/>
<dbReference type="Proteomes" id="UP000007148">
    <property type="component" value="Unassembled WGS sequence"/>
</dbReference>